<reference evidence="1 2" key="1">
    <citation type="submission" date="2017-06" db="EMBL/GenBank/DDBJ databases">
        <title>Investigating the central metabolism of Clostridium thermosuccinogenes.</title>
        <authorList>
            <person name="Koendjbiharie J.G."/>
            <person name="van Kranenburg R."/>
        </authorList>
    </citation>
    <scope>NUCLEOTIDE SEQUENCE [LARGE SCALE GENOMIC DNA]</scope>
    <source>
        <strain evidence="1 2">DSM 5806</strain>
    </source>
</reference>
<gene>
    <name evidence="1" type="ORF">CDQ84_18395</name>
</gene>
<accession>A0A2K2F1Q8</accession>
<evidence type="ECO:0000313" key="1">
    <source>
        <dbReference type="EMBL" id="PNT94742.1"/>
    </source>
</evidence>
<sequence>MAVNREIPEKLLYFLKNALKDVDDGYEYASELKRILNSDECQRALTEREIEFLRDYADKVKSVGEIDHYTEEKIKDIEREHFGERGIKGFLGIEPCSKPQWPF</sequence>
<name>A0A2K2F1Q8_9CLOT</name>
<evidence type="ECO:0000313" key="2">
    <source>
        <dbReference type="Proteomes" id="UP000236151"/>
    </source>
</evidence>
<protein>
    <submittedName>
        <fullName evidence="1">Uncharacterized protein</fullName>
    </submittedName>
</protein>
<proteinExistence type="predicted"/>
<keyword evidence="2" id="KW-1185">Reference proteome</keyword>
<dbReference type="KEGG" id="cthd:CDO33_09290"/>
<dbReference type="AlphaFoldDB" id="A0A2K2F1Q8"/>
<organism evidence="1 2">
    <name type="scientific">Clostridium thermosuccinogenes</name>
    <dbReference type="NCBI Taxonomy" id="84032"/>
    <lineage>
        <taxon>Bacteria</taxon>
        <taxon>Bacillati</taxon>
        <taxon>Bacillota</taxon>
        <taxon>Clostridia</taxon>
        <taxon>Eubacteriales</taxon>
        <taxon>Clostridiaceae</taxon>
        <taxon>Clostridium</taxon>
    </lineage>
</organism>
<dbReference type="Proteomes" id="UP000236151">
    <property type="component" value="Unassembled WGS sequence"/>
</dbReference>
<dbReference type="EMBL" id="NIOJ01000091">
    <property type="protein sequence ID" value="PNT94742.1"/>
    <property type="molecule type" value="Genomic_DNA"/>
</dbReference>
<comment type="caution">
    <text evidence="1">The sequence shown here is derived from an EMBL/GenBank/DDBJ whole genome shotgun (WGS) entry which is preliminary data.</text>
</comment>